<keyword evidence="1" id="KW-0812">Transmembrane</keyword>
<evidence type="ECO:0000313" key="3">
    <source>
        <dbReference type="Proteomes" id="UP000326396"/>
    </source>
</evidence>
<proteinExistence type="predicted"/>
<dbReference type="EMBL" id="SZYD01000002">
    <property type="protein sequence ID" value="KAD7116675.1"/>
    <property type="molecule type" value="Genomic_DNA"/>
</dbReference>
<dbReference type="OrthoDB" id="1909174at2759"/>
<dbReference type="AlphaFoldDB" id="A0A5N6PSZ1"/>
<sequence>MTTISKHETENGTLNKPPMFTPDDYDTWKVRMEGFIRNQDVKLWKSVLEGPFIPTIAAVLMLWVMLNANAKGYAKC</sequence>
<accession>A0A5N6PSZ1</accession>
<feature type="transmembrane region" description="Helical" evidence="1">
    <location>
        <begin position="52"/>
        <end position="70"/>
    </location>
</feature>
<evidence type="ECO:0000256" key="1">
    <source>
        <dbReference type="SAM" id="Phobius"/>
    </source>
</evidence>
<evidence type="ECO:0008006" key="4">
    <source>
        <dbReference type="Google" id="ProtNLM"/>
    </source>
</evidence>
<gene>
    <name evidence="2" type="ORF">E3N88_03943</name>
</gene>
<keyword evidence="3" id="KW-1185">Reference proteome</keyword>
<name>A0A5N6PSZ1_9ASTR</name>
<evidence type="ECO:0000313" key="2">
    <source>
        <dbReference type="EMBL" id="KAD7116675.1"/>
    </source>
</evidence>
<dbReference type="Proteomes" id="UP000326396">
    <property type="component" value="Linkage Group LG10"/>
</dbReference>
<keyword evidence="1" id="KW-0472">Membrane</keyword>
<reference evidence="2 3" key="1">
    <citation type="submission" date="2019-05" db="EMBL/GenBank/DDBJ databases">
        <title>Mikania micrantha, genome provides insights into the molecular mechanism of rapid growth.</title>
        <authorList>
            <person name="Liu B."/>
        </authorList>
    </citation>
    <scope>NUCLEOTIDE SEQUENCE [LARGE SCALE GENOMIC DNA]</scope>
    <source>
        <strain evidence="2">NLD-2019</strain>
        <tissue evidence="2">Leaf</tissue>
    </source>
</reference>
<organism evidence="2 3">
    <name type="scientific">Mikania micrantha</name>
    <name type="common">bitter vine</name>
    <dbReference type="NCBI Taxonomy" id="192012"/>
    <lineage>
        <taxon>Eukaryota</taxon>
        <taxon>Viridiplantae</taxon>
        <taxon>Streptophyta</taxon>
        <taxon>Embryophyta</taxon>
        <taxon>Tracheophyta</taxon>
        <taxon>Spermatophyta</taxon>
        <taxon>Magnoliopsida</taxon>
        <taxon>eudicotyledons</taxon>
        <taxon>Gunneridae</taxon>
        <taxon>Pentapetalae</taxon>
        <taxon>asterids</taxon>
        <taxon>campanulids</taxon>
        <taxon>Asterales</taxon>
        <taxon>Asteraceae</taxon>
        <taxon>Asteroideae</taxon>
        <taxon>Heliantheae alliance</taxon>
        <taxon>Eupatorieae</taxon>
        <taxon>Mikania</taxon>
    </lineage>
</organism>
<protein>
    <recommendedName>
        <fullName evidence="4">DUF4219 domain-containing protein</fullName>
    </recommendedName>
</protein>
<comment type="caution">
    <text evidence="2">The sequence shown here is derived from an EMBL/GenBank/DDBJ whole genome shotgun (WGS) entry which is preliminary data.</text>
</comment>
<keyword evidence="1" id="KW-1133">Transmembrane helix</keyword>